<keyword evidence="10" id="KW-0812">Transmembrane</keyword>
<proteinExistence type="predicted"/>
<evidence type="ECO:0000256" key="6">
    <source>
        <dbReference type="ARBA" id="ARBA00022777"/>
    </source>
</evidence>
<dbReference type="InterPro" id="IPR017441">
    <property type="entry name" value="Protein_kinase_ATP_BS"/>
</dbReference>
<sequence length="921" mass="99746">MTLDRSVIVGTLPALTVPQPGGGAFGHRPFSNLTEIIFTKNPGLAGTLPPEWSHLSGLRRITILVSSLQGSIPEAWSSLSGLHLLRISASQLESRLPEKWSIMDSLNTLQLSSKRMLGTLPPSWGAMASMSSLDLSRNRLTGTIPAPWSQMANLRSLNLAANRLTGDVPEQLSVLQLQRLELRTNALSGTLPRNLPTTLINLDMGQNPFRAGPLPPQWSRASSLTHLVLDNVGLTGSLPEAYSALRELVQVMLQGNGLTGSIPTGYNVLDQIRVLDLTDNKISGLLSSIPVANLAFVRLKLAGNEISGSLKGVDVVAFSRVAQEIDLSRNRLTGTFPAVAISLEHEFPELRLLNLSYNALTGTIPAAWLRGANVVTIAVDGSNLCLPGSTSPAVVITGAAPCGGDSTPTPLVDDEPGGRDSLVWIVVVAAAAAAVLGLAAIGLALARRRRRRRMEQGAGRADQSRSCAEAALDVMCCGRGANRGRREAQPPPALNALASLALYLSDSIGIFNVDSVAPEAESPGRNPPRPIGALQSIPEVCEQAQPGEQQRRRCCFLWRPRRNFWPRSHSGETSSQQDGPSDAMAATRWPKASSDGASEQSSPNLRVDFFAEVQPFLERKIGEGSFGEVFKGRWQGCPVAVKVFNRNMQGSDKERLLQSFAQEVKLLVSMQDSPYIVKVLGACLQRPKVCIIYEYLAGGSLADRIYSSARPPLSLEEVLQIMHDVALGLSALHPRVVHRDLKPQNILLDSSGRAKIIDFGISRMIDPFMSKAATGGDAGTPYYMAPEMFEGHSSEKVDVYALGIIMNECLTRKRPFHDLSMTYQVMYSVAVKAVRPEMAEGIPPRLTKLIDMCWAPDPRDRPSCDLVCKLLKYIMDDACHFQPKSMDCDVGAQQEYINNVEDEINSGDVNVGAKNSEVHST</sequence>
<feature type="region of interest" description="Disordered" evidence="9">
    <location>
        <begin position="566"/>
        <end position="602"/>
    </location>
</feature>
<keyword evidence="5 8" id="KW-0547">Nucleotide-binding</keyword>
<dbReference type="PANTHER" id="PTHR48056:SF81">
    <property type="entry name" value="RECEPTOR PROTEIN-TYROSINE KINASE CEPR1"/>
    <property type="match status" value="1"/>
</dbReference>
<evidence type="ECO:0000256" key="3">
    <source>
        <dbReference type="ARBA" id="ARBA00022679"/>
    </source>
</evidence>
<gene>
    <name evidence="12" type="ORF">TSPGSL018_7032</name>
</gene>
<keyword evidence="7 8" id="KW-0067">ATP-binding</keyword>
<dbReference type="AlphaFoldDB" id="A0A061S9I8"/>
<name>A0A061S9I8_9CHLO</name>
<dbReference type="InterPro" id="IPR011009">
    <property type="entry name" value="Kinase-like_dom_sf"/>
</dbReference>
<dbReference type="PROSITE" id="PS00108">
    <property type="entry name" value="PROTEIN_KINASE_ST"/>
    <property type="match status" value="1"/>
</dbReference>
<dbReference type="InterPro" id="IPR001611">
    <property type="entry name" value="Leu-rich_rpt"/>
</dbReference>
<dbReference type="Gene3D" id="3.80.10.10">
    <property type="entry name" value="Ribonuclease Inhibitor"/>
    <property type="match status" value="3"/>
</dbReference>
<comment type="subcellular location">
    <subcellularLocation>
        <location evidence="1">Cytoplasm</location>
        <location evidence="1">Cytoskeleton</location>
        <location evidence="1">Cilium axoneme</location>
    </subcellularLocation>
</comment>
<evidence type="ECO:0000313" key="12">
    <source>
        <dbReference type="EMBL" id="JAC81842.1"/>
    </source>
</evidence>
<dbReference type="PROSITE" id="PS50011">
    <property type="entry name" value="PROTEIN_KINASE_DOM"/>
    <property type="match status" value="1"/>
</dbReference>
<dbReference type="SMART" id="SM00220">
    <property type="entry name" value="S_TKc"/>
    <property type="match status" value="1"/>
</dbReference>
<accession>A0A061S9I8</accession>
<evidence type="ECO:0000256" key="10">
    <source>
        <dbReference type="SAM" id="Phobius"/>
    </source>
</evidence>
<dbReference type="Pfam" id="PF00069">
    <property type="entry name" value="Pkinase"/>
    <property type="match status" value="1"/>
</dbReference>
<evidence type="ECO:0000256" key="4">
    <source>
        <dbReference type="ARBA" id="ARBA00022737"/>
    </source>
</evidence>
<dbReference type="SUPFAM" id="SSF52058">
    <property type="entry name" value="L domain-like"/>
    <property type="match status" value="1"/>
</dbReference>
<keyword evidence="6 12" id="KW-0418">Kinase</keyword>
<dbReference type="GO" id="GO:0004672">
    <property type="term" value="F:protein kinase activity"/>
    <property type="evidence" value="ECO:0007669"/>
    <property type="project" value="InterPro"/>
</dbReference>
<keyword evidence="2" id="KW-0433">Leucine-rich repeat</keyword>
<protein>
    <submittedName>
        <fullName evidence="12">Serine threonine protein kinase</fullName>
    </submittedName>
</protein>
<dbReference type="GO" id="GO:0005524">
    <property type="term" value="F:ATP binding"/>
    <property type="evidence" value="ECO:0007669"/>
    <property type="project" value="UniProtKB-UniRule"/>
</dbReference>
<evidence type="ECO:0000256" key="5">
    <source>
        <dbReference type="ARBA" id="ARBA00022741"/>
    </source>
</evidence>
<dbReference type="Pfam" id="PF00560">
    <property type="entry name" value="LRR_1"/>
    <property type="match status" value="1"/>
</dbReference>
<feature type="transmembrane region" description="Helical" evidence="10">
    <location>
        <begin position="422"/>
        <end position="446"/>
    </location>
</feature>
<evidence type="ECO:0000256" key="9">
    <source>
        <dbReference type="SAM" id="MobiDB-lite"/>
    </source>
</evidence>
<dbReference type="InterPro" id="IPR050647">
    <property type="entry name" value="Plant_LRR-RLKs"/>
</dbReference>
<evidence type="ECO:0000256" key="8">
    <source>
        <dbReference type="PROSITE-ProRule" id="PRU10141"/>
    </source>
</evidence>
<dbReference type="GO" id="GO:0005930">
    <property type="term" value="C:axoneme"/>
    <property type="evidence" value="ECO:0007669"/>
    <property type="project" value="UniProtKB-SubCell"/>
</dbReference>
<dbReference type="EMBL" id="GBEZ01003286">
    <property type="protein sequence ID" value="JAC81842.1"/>
    <property type="molecule type" value="Transcribed_RNA"/>
</dbReference>
<keyword evidence="3" id="KW-0808">Transferase</keyword>
<keyword evidence="10" id="KW-1133">Transmembrane helix</keyword>
<evidence type="ECO:0000256" key="2">
    <source>
        <dbReference type="ARBA" id="ARBA00022614"/>
    </source>
</evidence>
<dbReference type="Gene3D" id="3.30.200.20">
    <property type="entry name" value="Phosphorylase Kinase, domain 1"/>
    <property type="match status" value="1"/>
</dbReference>
<dbReference type="InterPro" id="IPR032675">
    <property type="entry name" value="LRR_dom_sf"/>
</dbReference>
<keyword evidence="10" id="KW-0472">Membrane</keyword>
<evidence type="ECO:0000259" key="11">
    <source>
        <dbReference type="PROSITE" id="PS50011"/>
    </source>
</evidence>
<dbReference type="Gene3D" id="1.10.510.10">
    <property type="entry name" value="Transferase(Phosphotransferase) domain 1"/>
    <property type="match status" value="1"/>
</dbReference>
<feature type="binding site" evidence="8">
    <location>
        <position position="642"/>
    </location>
    <ligand>
        <name>ATP</name>
        <dbReference type="ChEBI" id="CHEBI:30616"/>
    </ligand>
</feature>
<dbReference type="FunFam" id="3.80.10.10:FF:000041">
    <property type="entry name" value="LRR receptor-like serine/threonine-protein kinase ERECTA"/>
    <property type="match status" value="1"/>
</dbReference>
<dbReference type="Pfam" id="PF13855">
    <property type="entry name" value="LRR_8"/>
    <property type="match status" value="1"/>
</dbReference>
<dbReference type="InterPro" id="IPR008271">
    <property type="entry name" value="Ser/Thr_kinase_AS"/>
</dbReference>
<dbReference type="PROSITE" id="PS00107">
    <property type="entry name" value="PROTEIN_KINASE_ATP"/>
    <property type="match status" value="1"/>
</dbReference>
<reference evidence="12" key="1">
    <citation type="submission" date="2014-05" db="EMBL/GenBank/DDBJ databases">
        <title>The transcriptome of the halophilic microalga Tetraselmis sp. GSL018 isolated from the Great Salt Lake, Utah.</title>
        <authorList>
            <person name="Jinkerson R.E."/>
            <person name="D'Adamo S."/>
            <person name="Posewitz M.C."/>
        </authorList>
    </citation>
    <scope>NUCLEOTIDE SEQUENCE</scope>
    <source>
        <strain evidence="12">GSL018</strain>
    </source>
</reference>
<dbReference type="InterPro" id="IPR000719">
    <property type="entry name" value="Prot_kinase_dom"/>
</dbReference>
<feature type="domain" description="Protein kinase" evidence="11">
    <location>
        <begin position="615"/>
        <end position="874"/>
    </location>
</feature>
<evidence type="ECO:0000256" key="7">
    <source>
        <dbReference type="ARBA" id="ARBA00022840"/>
    </source>
</evidence>
<dbReference type="CDD" id="cd13999">
    <property type="entry name" value="STKc_MAP3K-like"/>
    <property type="match status" value="1"/>
</dbReference>
<evidence type="ECO:0000256" key="1">
    <source>
        <dbReference type="ARBA" id="ARBA00004430"/>
    </source>
</evidence>
<dbReference type="SUPFAM" id="SSF56112">
    <property type="entry name" value="Protein kinase-like (PK-like)"/>
    <property type="match status" value="1"/>
</dbReference>
<keyword evidence="4" id="KW-0677">Repeat</keyword>
<organism evidence="12">
    <name type="scientific">Tetraselmis sp. GSL018</name>
    <dbReference type="NCBI Taxonomy" id="582737"/>
    <lineage>
        <taxon>Eukaryota</taxon>
        <taxon>Viridiplantae</taxon>
        <taxon>Chlorophyta</taxon>
        <taxon>core chlorophytes</taxon>
        <taxon>Chlorodendrophyceae</taxon>
        <taxon>Chlorodendrales</taxon>
        <taxon>Chlorodendraceae</taxon>
        <taxon>Tetraselmis</taxon>
    </lineage>
</organism>
<dbReference type="PANTHER" id="PTHR48056">
    <property type="entry name" value="LRR RECEPTOR-LIKE SERINE/THREONINE-PROTEIN KINASE-RELATED"/>
    <property type="match status" value="1"/>
</dbReference>